<dbReference type="RefSeq" id="WP_165312540.1">
    <property type="nucleotide sequence ID" value="NZ_CP049331.1"/>
</dbReference>
<organism evidence="16 17">
    <name type="scientific">Vibrio ziniensis</name>
    <dbReference type="NCBI Taxonomy" id="2711221"/>
    <lineage>
        <taxon>Bacteria</taxon>
        <taxon>Pseudomonadati</taxon>
        <taxon>Pseudomonadota</taxon>
        <taxon>Gammaproteobacteria</taxon>
        <taxon>Vibrionales</taxon>
        <taxon>Vibrionaceae</taxon>
        <taxon>Vibrio</taxon>
    </lineage>
</organism>
<comment type="pathway">
    <text evidence="2 13">Bacterial outer membrane biogenesis; LPS core biosynthesis.</text>
</comment>
<dbReference type="SUPFAM" id="SSF53756">
    <property type="entry name" value="UDP-Glycosyltransferase/glycogen phosphorylase"/>
    <property type="match status" value="1"/>
</dbReference>
<dbReference type="KEGG" id="vzi:G5S32_14030"/>
<evidence type="ECO:0000313" key="16">
    <source>
        <dbReference type="EMBL" id="QIH42995.1"/>
    </source>
</evidence>
<evidence type="ECO:0000256" key="7">
    <source>
        <dbReference type="ARBA" id="ARBA00022679"/>
    </source>
</evidence>
<accession>A0A6G7CLL0</accession>
<evidence type="ECO:0000256" key="10">
    <source>
        <dbReference type="ARBA" id="ARBA00049183"/>
    </source>
</evidence>
<evidence type="ECO:0000256" key="3">
    <source>
        <dbReference type="ARBA" id="ARBA00006380"/>
    </source>
</evidence>
<keyword evidence="7 13" id="KW-0808">Transferase</keyword>
<feature type="domain" description="3-deoxy-D-manno-octulosonic-acid transferase N-terminal" evidence="15">
    <location>
        <begin position="34"/>
        <end position="211"/>
    </location>
</feature>
<evidence type="ECO:0000259" key="14">
    <source>
        <dbReference type="Pfam" id="PF00534"/>
    </source>
</evidence>
<dbReference type="PANTHER" id="PTHR42755:SF1">
    <property type="entry name" value="3-DEOXY-D-MANNO-OCTULOSONIC ACID TRANSFERASE, MITOCHONDRIAL-RELATED"/>
    <property type="match status" value="1"/>
</dbReference>
<feature type="domain" description="Glycosyl transferase family 1" evidence="14">
    <location>
        <begin position="251"/>
        <end position="403"/>
    </location>
</feature>
<evidence type="ECO:0000256" key="4">
    <source>
        <dbReference type="ARBA" id="ARBA00012621"/>
    </source>
</evidence>
<dbReference type="GO" id="GO:0009244">
    <property type="term" value="P:lipopolysaccharide core region biosynthetic process"/>
    <property type="evidence" value="ECO:0007669"/>
    <property type="project" value="UniProtKB-UniRule"/>
</dbReference>
<keyword evidence="8" id="KW-0812">Transmembrane</keyword>
<keyword evidence="6" id="KW-0472">Membrane</keyword>
<dbReference type="PANTHER" id="PTHR42755">
    <property type="entry name" value="3-DEOXY-MANNO-OCTULOSONATE CYTIDYLYLTRANSFERASE"/>
    <property type="match status" value="1"/>
</dbReference>
<proteinExistence type="inferred from homology"/>
<keyword evidence="13" id="KW-0448">Lipopolysaccharide biosynthesis</keyword>
<dbReference type="InterPro" id="IPR038107">
    <property type="entry name" value="Glycos_transf_N_sf"/>
</dbReference>
<comment type="similarity">
    <text evidence="3">Belongs to the glycosyltransferase group 1 family. Glycosyltransferase 30 subfamily.</text>
</comment>
<gene>
    <name evidence="16" type="ORF">G5S32_14030</name>
</gene>
<name>A0A6G7CLL0_9VIBR</name>
<dbReference type="GO" id="GO:0009245">
    <property type="term" value="P:lipid A biosynthetic process"/>
    <property type="evidence" value="ECO:0007669"/>
    <property type="project" value="TreeGrafter"/>
</dbReference>
<evidence type="ECO:0000256" key="8">
    <source>
        <dbReference type="ARBA" id="ARBA00022968"/>
    </source>
</evidence>
<dbReference type="Proteomes" id="UP000503003">
    <property type="component" value="Chromosome 1"/>
</dbReference>
<evidence type="ECO:0000256" key="12">
    <source>
        <dbReference type="PIRSR" id="PIRSR639901-2"/>
    </source>
</evidence>
<dbReference type="Gene3D" id="3.40.50.11720">
    <property type="entry name" value="3-Deoxy-D-manno-octulosonic-acid transferase, N-terminal domain"/>
    <property type="match status" value="1"/>
</dbReference>
<evidence type="ECO:0000256" key="5">
    <source>
        <dbReference type="ARBA" id="ARBA00019077"/>
    </source>
</evidence>
<keyword evidence="6" id="KW-0997">Cell inner membrane</keyword>
<dbReference type="InterPro" id="IPR001296">
    <property type="entry name" value="Glyco_trans_1"/>
</dbReference>
<dbReference type="Pfam" id="PF04413">
    <property type="entry name" value="Glycos_transf_N"/>
    <property type="match status" value="1"/>
</dbReference>
<dbReference type="FunFam" id="3.40.50.11720:FF:000001">
    <property type="entry name" value="3-deoxy-D-manno-octulosonic acid transferase"/>
    <property type="match status" value="1"/>
</dbReference>
<evidence type="ECO:0000256" key="6">
    <source>
        <dbReference type="ARBA" id="ARBA00022519"/>
    </source>
</evidence>
<dbReference type="UniPathway" id="UPA00958"/>
<dbReference type="GO" id="GO:0005886">
    <property type="term" value="C:plasma membrane"/>
    <property type="evidence" value="ECO:0007669"/>
    <property type="project" value="UniProtKB-SubCell"/>
</dbReference>
<dbReference type="AlphaFoldDB" id="A0A6G7CLL0"/>
<dbReference type="EMBL" id="CP049331">
    <property type="protein sequence ID" value="QIH42995.1"/>
    <property type="molecule type" value="Genomic_DNA"/>
</dbReference>
<evidence type="ECO:0000256" key="9">
    <source>
        <dbReference type="ARBA" id="ARBA00031445"/>
    </source>
</evidence>
<evidence type="ECO:0000313" key="17">
    <source>
        <dbReference type="Proteomes" id="UP000503003"/>
    </source>
</evidence>
<evidence type="ECO:0000256" key="13">
    <source>
        <dbReference type="RuleBase" id="RU365103"/>
    </source>
</evidence>
<feature type="site" description="Transition state stabilizer" evidence="12">
    <location>
        <position position="130"/>
    </location>
</feature>
<dbReference type="EC" id="2.4.99.12" evidence="4 13"/>
<dbReference type="FunFam" id="3.40.50.2000:FF:000032">
    <property type="entry name" value="3-deoxy-D-manno-octulosonic acid transferase"/>
    <property type="match status" value="1"/>
</dbReference>
<comment type="catalytic activity">
    <reaction evidence="10 13">
        <text>lipid IVA (E. coli) + CMP-3-deoxy-beta-D-manno-octulosonate = alpha-Kdo-(2-&gt;6)-lipid IVA (E. coli) + CMP + H(+)</text>
        <dbReference type="Rhea" id="RHEA:28066"/>
        <dbReference type="ChEBI" id="CHEBI:15378"/>
        <dbReference type="ChEBI" id="CHEBI:58603"/>
        <dbReference type="ChEBI" id="CHEBI:60364"/>
        <dbReference type="ChEBI" id="CHEBI:60377"/>
        <dbReference type="ChEBI" id="CHEBI:85987"/>
        <dbReference type="EC" id="2.4.99.12"/>
    </reaction>
</comment>
<evidence type="ECO:0000256" key="2">
    <source>
        <dbReference type="ARBA" id="ARBA00004713"/>
    </source>
</evidence>
<protein>
    <recommendedName>
        <fullName evidence="5 13">3-deoxy-D-manno-octulosonic acid transferase</fullName>
        <shortName evidence="13">Kdo transferase</shortName>
        <ecNumber evidence="4 13">2.4.99.12</ecNumber>
    </recommendedName>
    <alternativeName>
        <fullName evidence="9 13">Lipid IV(A) 3-deoxy-D-manno-octulosonic acid transferase</fullName>
    </alternativeName>
</protein>
<feature type="site" description="Transition state stabilizer" evidence="12">
    <location>
        <position position="208"/>
    </location>
</feature>
<comment type="subcellular location">
    <subcellularLocation>
        <location evidence="1">Cell inner membrane</location>
        <topology evidence="1">Single-pass membrane protein</topology>
        <orientation evidence="1">Cytoplasmic side</orientation>
    </subcellularLocation>
    <subcellularLocation>
        <location evidence="13">Cell membrane</location>
    </subcellularLocation>
</comment>
<dbReference type="GO" id="GO:0043842">
    <property type="term" value="F:Kdo transferase activity"/>
    <property type="evidence" value="ECO:0007669"/>
    <property type="project" value="UniProtKB-EC"/>
</dbReference>
<keyword evidence="8" id="KW-0735">Signal-anchor</keyword>
<dbReference type="Gene3D" id="3.40.50.2000">
    <property type="entry name" value="Glycogen Phosphorylase B"/>
    <property type="match status" value="1"/>
</dbReference>
<sequence length="424" mass="47368">MIRLLYTLLLALLAPFLLYSLYKKKEGKPAFGSRWKEHFGQTPKLLTEQKPLWIHAVSVGESIAAIPIIHQLKQQFPDLPILVTTTTSTGAQQIEKLGNLVEHRYMPLDFSFAVKRFIHTVKPQAFLIMETELWLNTLHTVSKAGIPIVLVNARLSEKSRNNYRKIQSVFNLLAQKLDLILCQHGSDAERFISLGVASNKVHITGSVKFDVHVSDEIKAKSQQLRAFLGQQRPIWIAASTHPGEDEQLFSVHQQILKSLPNALLIIVPRHPERFDSVAQLASGRYQFKTVTRSSQIAVSAETQVYVGDTMGEMLILIGAADVCFMAGSLIGDKVGGHNVLEPAALGKATITGPSYFNFKEIVEELTRHQAALVIDDQQQLIDTLSRLFADEQYRESIGNSAKQYIESNSGAKNRIIEQIARLLV</sequence>
<reference evidence="16 17" key="1">
    <citation type="submission" date="2020-02" db="EMBL/GenBank/DDBJ databases">
        <title>A complete genome of a marine bacterium Vibrio sp. ZWAL4003 isolated from the mangrove sediment with the ability to degrade polysaccharides.</title>
        <authorList>
            <person name="Wu J."/>
            <person name="Qu W."/>
            <person name="Zeng R."/>
        </authorList>
    </citation>
    <scope>NUCLEOTIDE SEQUENCE [LARGE SCALE GENOMIC DNA]</scope>
    <source>
        <strain evidence="16 17">ZWAL4003</strain>
    </source>
</reference>
<dbReference type="InterPro" id="IPR039901">
    <property type="entry name" value="Kdotransferase"/>
</dbReference>
<comment type="function">
    <text evidence="13">Involved in lipopolysaccharide (LPS) biosynthesis. Catalyzes the transfer of 3-deoxy-D-manno-octulosonate (Kdo) residue(s) from CMP-Kdo to lipid IV(A), the tetraacyldisaccharide-1,4'-bisphosphate precursor of lipid A.</text>
</comment>
<dbReference type="InterPro" id="IPR007507">
    <property type="entry name" value="Glycos_transf_N"/>
</dbReference>
<evidence type="ECO:0000256" key="1">
    <source>
        <dbReference type="ARBA" id="ARBA00004388"/>
    </source>
</evidence>
<feature type="active site" description="Proton acceptor" evidence="11">
    <location>
        <position position="61"/>
    </location>
</feature>
<dbReference type="NCBIfam" id="NF004388">
    <property type="entry name" value="PRK05749.1-4"/>
    <property type="match status" value="1"/>
</dbReference>
<evidence type="ECO:0000256" key="11">
    <source>
        <dbReference type="PIRSR" id="PIRSR639901-1"/>
    </source>
</evidence>
<evidence type="ECO:0000259" key="15">
    <source>
        <dbReference type="Pfam" id="PF04413"/>
    </source>
</evidence>
<keyword evidence="13" id="KW-1003">Cell membrane</keyword>
<dbReference type="Pfam" id="PF00534">
    <property type="entry name" value="Glycos_transf_1"/>
    <property type="match status" value="1"/>
</dbReference>
<keyword evidence="17" id="KW-1185">Reference proteome</keyword>